<evidence type="ECO:0000256" key="1">
    <source>
        <dbReference type="SAM" id="MobiDB-lite"/>
    </source>
</evidence>
<dbReference type="Proteomes" id="UP000827092">
    <property type="component" value="Unassembled WGS sequence"/>
</dbReference>
<dbReference type="AlphaFoldDB" id="A0AAV6THI2"/>
<feature type="region of interest" description="Disordered" evidence="1">
    <location>
        <begin position="1"/>
        <end position="35"/>
    </location>
</feature>
<protein>
    <submittedName>
        <fullName evidence="2">Uncharacterized protein</fullName>
    </submittedName>
</protein>
<feature type="compositionally biased region" description="Basic and acidic residues" evidence="1">
    <location>
        <begin position="12"/>
        <end position="28"/>
    </location>
</feature>
<feature type="region of interest" description="Disordered" evidence="1">
    <location>
        <begin position="93"/>
        <end position="112"/>
    </location>
</feature>
<sequence>MVVTGDGESGFDSEREPEKRLPIKEGSRRAKLPTPGTGAIINVEGKAKVQAAAVTLAPIAYSSKLLRLKSVVGFSYSRAVRLTAVTARAEQDTRPRFPDDLPGVSLPASLLE</sequence>
<evidence type="ECO:0000313" key="3">
    <source>
        <dbReference type="Proteomes" id="UP000827092"/>
    </source>
</evidence>
<gene>
    <name evidence="2" type="ORF">JTE90_029157</name>
</gene>
<accession>A0AAV6THI2</accession>
<organism evidence="2 3">
    <name type="scientific">Oedothorax gibbosus</name>
    <dbReference type="NCBI Taxonomy" id="931172"/>
    <lineage>
        <taxon>Eukaryota</taxon>
        <taxon>Metazoa</taxon>
        <taxon>Ecdysozoa</taxon>
        <taxon>Arthropoda</taxon>
        <taxon>Chelicerata</taxon>
        <taxon>Arachnida</taxon>
        <taxon>Araneae</taxon>
        <taxon>Araneomorphae</taxon>
        <taxon>Entelegynae</taxon>
        <taxon>Araneoidea</taxon>
        <taxon>Linyphiidae</taxon>
        <taxon>Erigoninae</taxon>
        <taxon>Oedothorax</taxon>
    </lineage>
</organism>
<keyword evidence="3" id="KW-1185">Reference proteome</keyword>
<dbReference type="EMBL" id="JAFNEN010004385">
    <property type="protein sequence ID" value="KAG8171133.1"/>
    <property type="molecule type" value="Genomic_DNA"/>
</dbReference>
<proteinExistence type="predicted"/>
<reference evidence="2 3" key="1">
    <citation type="journal article" date="2022" name="Nat. Ecol. Evol.">
        <title>A masculinizing supergene underlies an exaggerated male reproductive morph in a spider.</title>
        <authorList>
            <person name="Hendrickx F."/>
            <person name="De Corte Z."/>
            <person name="Sonet G."/>
            <person name="Van Belleghem S.M."/>
            <person name="Kostlbacher S."/>
            <person name="Vangestel C."/>
        </authorList>
    </citation>
    <scope>NUCLEOTIDE SEQUENCE [LARGE SCALE GENOMIC DNA]</scope>
    <source>
        <strain evidence="2">W744_W776</strain>
    </source>
</reference>
<evidence type="ECO:0000313" key="2">
    <source>
        <dbReference type="EMBL" id="KAG8171133.1"/>
    </source>
</evidence>
<name>A0AAV6THI2_9ARAC</name>
<comment type="caution">
    <text evidence="2">The sequence shown here is derived from an EMBL/GenBank/DDBJ whole genome shotgun (WGS) entry which is preliminary data.</text>
</comment>